<comment type="similarity">
    <text evidence="1">Belongs to the heat shock protein 70 family.</text>
</comment>
<dbReference type="PRINTS" id="PR00301">
    <property type="entry name" value="HEATSHOCK70"/>
</dbReference>
<dbReference type="GO" id="GO:0005524">
    <property type="term" value="F:ATP binding"/>
    <property type="evidence" value="ECO:0007669"/>
    <property type="project" value="UniProtKB-KW"/>
</dbReference>
<dbReference type="GO" id="GO:0140662">
    <property type="term" value="F:ATP-dependent protein folding chaperone"/>
    <property type="evidence" value="ECO:0007669"/>
    <property type="project" value="InterPro"/>
</dbReference>
<dbReference type="InterPro" id="IPR013126">
    <property type="entry name" value="Hsp_70_fam"/>
</dbReference>
<dbReference type="Gene3D" id="3.90.640.10">
    <property type="entry name" value="Actin, Chain A, domain 4"/>
    <property type="match status" value="1"/>
</dbReference>
<dbReference type="Ensembl" id="ENSSGRT00000064230.1">
    <property type="protein sequence ID" value="ENSSGRP00000060191.1"/>
    <property type="gene ID" value="ENSSGRG00000031299.1"/>
</dbReference>
<dbReference type="PROSITE" id="PS00297">
    <property type="entry name" value="HSP70_1"/>
    <property type="match status" value="1"/>
</dbReference>
<reference evidence="5" key="1">
    <citation type="submission" date="2025-08" db="UniProtKB">
        <authorList>
            <consortium name="Ensembl"/>
        </authorList>
    </citation>
    <scope>IDENTIFICATION</scope>
</reference>
<evidence type="ECO:0000256" key="1">
    <source>
        <dbReference type="ARBA" id="ARBA00007381"/>
    </source>
</evidence>
<evidence type="ECO:0000313" key="5">
    <source>
        <dbReference type="Ensembl" id="ENSSGRP00000060191.1"/>
    </source>
</evidence>
<dbReference type="FunFam" id="3.30.30.30:FF:000001">
    <property type="entry name" value="heat shock 70 kDa protein-like"/>
    <property type="match status" value="1"/>
</dbReference>
<proteinExistence type="inferred from homology"/>
<evidence type="ECO:0000256" key="4">
    <source>
        <dbReference type="ARBA" id="ARBA00040611"/>
    </source>
</evidence>
<dbReference type="Gene3D" id="3.30.30.30">
    <property type="match status" value="1"/>
</dbReference>
<evidence type="ECO:0000256" key="2">
    <source>
        <dbReference type="ARBA" id="ARBA00022741"/>
    </source>
</evidence>
<dbReference type="SUPFAM" id="SSF53067">
    <property type="entry name" value="Actin-like ATPase domain"/>
    <property type="match status" value="2"/>
</dbReference>
<dbReference type="Pfam" id="PF00012">
    <property type="entry name" value="HSP70"/>
    <property type="match status" value="1"/>
</dbReference>
<dbReference type="InterPro" id="IPR043129">
    <property type="entry name" value="ATPase_NBD"/>
</dbReference>
<name>A0A672P9Y8_SINGR</name>
<evidence type="ECO:0000313" key="6">
    <source>
        <dbReference type="Proteomes" id="UP000472262"/>
    </source>
</evidence>
<reference evidence="5" key="2">
    <citation type="submission" date="2025-09" db="UniProtKB">
        <authorList>
            <consortium name="Ensembl"/>
        </authorList>
    </citation>
    <scope>IDENTIFICATION</scope>
</reference>
<evidence type="ECO:0000256" key="3">
    <source>
        <dbReference type="ARBA" id="ARBA00022840"/>
    </source>
</evidence>
<dbReference type="AlphaFoldDB" id="A0A672P9Y8"/>
<dbReference type="InParanoid" id="A0A672P9Y8"/>
<dbReference type="Proteomes" id="UP000472262">
    <property type="component" value="Unassembled WGS sequence"/>
</dbReference>
<keyword evidence="2" id="KW-0547">Nucleotide-binding</keyword>
<dbReference type="PROSITE" id="PS00329">
    <property type="entry name" value="HSP70_2"/>
    <property type="match status" value="1"/>
</dbReference>
<dbReference type="FunFam" id="3.30.420.40:FF:000026">
    <property type="entry name" value="Heat shock protein 70"/>
    <property type="match status" value="1"/>
</dbReference>
<dbReference type="Gene3D" id="3.30.420.40">
    <property type="match status" value="2"/>
</dbReference>
<accession>A0A672P9Y8</accession>
<dbReference type="PANTHER" id="PTHR19375">
    <property type="entry name" value="HEAT SHOCK PROTEIN 70KDA"/>
    <property type="match status" value="1"/>
</dbReference>
<organism evidence="5 6">
    <name type="scientific">Sinocyclocheilus grahami</name>
    <name type="common">Dianchi golden-line fish</name>
    <name type="synonym">Barbus grahami</name>
    <dbReference type="NCBI Taxonomy" id="75366"/>
    <lineage>
        <taxon>Eukaryota</taxon>
        <taxon>Metazoa</taxon>
        <taxon>Chordata</taxon>
        <taxon>Craniata</taxon>
        <taxon>Vertebrata</taxon>
        <taxon>Euteleostomi</taxon>
        <taxon>Actinopterygii</taxon>
        <taxon>Neopterygii</taxon>
        <taxon>Teleostei</taxon>
        <taxon>Ostariophysi</taxon>
        <taxon>Cypriniformes</taxon>
        <taxon>Cyprinidae</taxon>
        <taxon>Cyprininae</taxon>
        <taxon>Sinocyclocheilus</taxon>
    </lineage>
</organism>
<keyword evidence="6" id="KW-1185">Reference proteome</keyword>
<protein>
    <recommendedName>
        <fullName evidence="4">Heat shock cognate 71 kDa protein</fullName>
    </recommendedName>
</protein>
<sequence length="311" mass="34466">MSSAKGVTIGIDLGTTYSCVGVFQHGKVEIIANDQGNRTTPSYVAFTDTERLIGDAAKNQVAMNPNNTVFDAKRLIGRKFDDPVVQSDMKHWSFRVVSDGGKPKVQVEYKGETKSFYPEEISSMVLVKMKEIAEAYLGHKVTNAVITVPAYFNDSQRQATKDAGVIAGLNVLRIINEPTAAAIRNVLIFDLGGGTFDVSILTIEDGIFEVKATAGDTHLGGEDFDNHMVNHFVEEFKRKHKKDISQNKRALRRLRTACERAKRTLSSSSQASIEIDSLYEGIDFYNLFRGTLEPVEKVLRDAKMDNSGPFF</sequence>
<dbReference type="InterPro" id="IPR018181">
    <property type="entry name" value="Heat_shock_70_CS"/>
</dbReference>
<dbReference type="FunFam" id="3.90.640.10:FF:000134">
    <property type="entry name" value="Heat shock cognate 71 kDa protein"/>
    <property type="match status" value="1"/>
</dbReference>
<keyword evidence="3" id="KW-0067">ATP-binding</keyword>
<dbReference type="OMA" id="EESCAPT"/>